<evidence type="ECO:0000313" key="3">
    <source>
        <dbReference type="EMBL" id="GFE65462.1"/>
    </source>
</evidence>
<gene>
    <name evidence="3" type="ORF">KIN_25360</name>
</gene>
<dbReference type="Pfam" id="PF01476">
    <property type="entry name" value="LysM"/>
    <property type="match status" value="1"/>
</dbReference>
<evidence type="ECO:0000256" key="1">
    <source>
        <dbReference type="SAM" id="SignalP"/>
    </source>
</evidence>
<keyword evidence="1" id="KW-0732">Signal</keyword>
<protein>
    <recommendedName>
        <fullName evidence="2">LysM domain-containing protein</fullName>
    </recommendedName>
</protein>
<feature type="signal peptide" evidence="1">
    <location>
        <begin position="1"/>
        <end position="21"/>
    </location>
</feature>
<feature type="domain" description="LysM" evidence="2">
    <location>
        <begin position="25"/>
        <end position="70"/>
    </location>
</feature>
<name>A0A6N6JJV2_9RHOB</name>
<dbReference type="OrthoDB" id="7915726at2"/>
<dbReference type="EMBL" id="BLJE01000002">
    <property type="protein sequence ID" value="GFE65462.1"/>
    <property type="molecule type" value="Genomic_DNA"/>
</dbReference>
<proteinExistence type="predicted"/>
<dbReference type="InterPro" id="IPR036779">
    <property type="entry name" value="LysM_dom_sf"/>
</dbReference>
<evidence type="ECO:0000259" key="2">
    <source>
        <dbReference type="PROSITE" id="PS51782"/>
    </source>
</evidence>
<comment type="caution">
    <text evidence="3">The sequence shown here is derived from an EMBL/GenBank/DDBJ whole genome shotgun (WGS) entry which is preliminary data.</text>
</comment>
<dbReference type="Gene3D" id="3.10.350.10">
    <property type="entry name" value="LysM domain"/>
    <property type="match status" value="1"/>
</dbReference>
<feature type="chain" id="PRO_5026781504" description="LysM domain-containing protein" evidence="1">
    <location>
        <begin position="22"/>
        <end position="190"/>
    </location>
</feature>
<dbReference type="PROSITE" id="PS51782">
    <property type="entry name" value="LYSM"/>
    <property type="match status" value="1"/>
</dbReference>
<evidence type="ECO:0000313" key="4">
    <source>
        <dbReference type="Proteomes" id="UP000436822"/>
    </source>
</evidence>
<dbReference type="SUPFAM" id="SSF54106">
    <property type="entry name" value="LysM domain"/>
    <property type="match status" value="1"/>
</dbReference>
<accession>A0A6N6JJV2</accession>
<dbReference type="RefSeq" id="WP_159807423.1">
    <property type="nucleotide sequence ID" value="NZ_BLJE01000002.1"/>
</dbReference>
<dbReference type="Proteomes" id="UP000436822">
    <property type="component" value="Unassembled WGS sequence"/>
</dbReference>
<sequence>MSVRSLLFAVGLTTLPVPATAACGLYYAVEPGDTLRSVAAECRIGVSQLLSANPLLSDTGPMPTGSVIVVGPSDPMELTEVSMTSGTLPASPPPTAGTLFQTQIAGLWREVGGSCSQEGTTWSFSRSTLRDNGLQCKVVEIEENNVAAQVNVRCKGRGATERSYYVQPNSGAGMTVSGSLFQTNLRRCLN</sequence>
<dbReference type="SMART" id="SM00257">
    <property type="entry name" value="LysM"/>
    <property type="match status" value="1"/>
</dbReference>
<dbReference type="InterPro" id="IPR018392">
    <property type="entry name" value="LysM"/>
</dbReference>
<dbReference type="PROSITE" id="PS51257">
    <property type="entry name" value="PROKAR_LIPOPROTEIN"/>
    <property type="match status" value="1"/>
</dbReference>
<organism evidence="3 4">
    <name type="scientific">Litoreibacter roseus</name>
    <dbReference type="NCBI Taxonomy" id="2601869"/>
    <lineage>
        <taxon>Bacteria</taxon>
        <taxon>Pseudomonadati</taxon>
        <taxon>Pseudomonadota</taxon>
        <taxon>Alphaproteobacteria</taxon>
        <taxon>Rhodobacterales</taxon>
        <taxon>Roseobacteraceae</taxon>
        <taxon>Litoreibacter</taxon>
    </lineage>
</organism>
<reference evidence="3 4" key="1">
    <citation type="submission" date="2019-12" db="EMBL/GenBank/DDBJ databases">
        <title>Litoreibacter badius sp. nov., a novel bacteriochlorophyll a-containing bacterium in the genus Litoreibacter.</title>
        <authorList>
            <person name="Kanamuro M."/>
            <person name="Takabe Y."/>
            <person name="Mori K."/>
            <person name="Takaichi S."/>
            <person name="Hanada S."/>
        </authorList>
    </citation>
    <scope>NUCLEOTIDE SEQUENCE [LARGE SCALE GENOMIC DNA]</scope>
    <source>
        <strain evidence="3 4">K6</strain>
    </source>
</reference>
<keyword evidence="4" id="KW-1185">Reference proteome</keyword>
<dbReference type="AlphaFoldDB" id="A0A6N6JJV2"/>
<dbReference type="CDD" id="cd00118">
    <property type="entry name" value="LysM"/>
    <property type="match status" value="1"/>
</dbReference>